<feature type="domain" description="IraD/Gp25-like" evidence="1">
    <location>
        <begin position="15"/>
        <end position="96"/>
    </location>
</feature>
<gene>
    <name evidence="2" type="ORF">N8I74_06810</name>
</gene>
<dbReference type="RefSeq" id="WP_263126115.1">
    <property type="nucleotide sequence ID" value="NZ_CP106753.1"/>
</dbReference>
<evidence type="ECO:0000313" key="3">
    <source>
        <dbReference type="Proteomes" id="UP001061302"/>
    </source>
</evidence>
<keyword evidence="3" id="KW-1185">Reference proteome</keyword>
<dbReference type="EMBL" id="CP106753">
    <property type="protein sequence ID" value="UXY16727.1"/>
    <property type="molecule type" value="Genomic_DNA"/>
</dbReference>
<protein>
    <submittedName>
        <fullName evidence="2">GPW/gp25 family protein</fullName>
    </submittedName>
</protein>
<dbReference type="Gene3D" id="3.10.450.40">
    <property type="match status" value="1"/>
</dbReference>
<reference evidence="2" key="1">
    <citation type="submission" date="2022-10" db="EMBL/GenBank/DDBJ databases">
        <title>Chitiniphilus purpureus sp. nov., a novel chitin-degrading bacterium isolated from crawfish pond sediment.</title>
        <authorList>
            <person name="Li K."/>
        </authorList>
    </citation>
    <scope>NUCLEOTIDE SEQUENCE</scope>
    <source>
        <strain evidence="2">CD1</strain>
    </source>
</reference>
<sequence length="115" mass="12472">MSGINASDGRQLDELAHLQQSVRRILTTPIGSRVMRRDFGSQLPELIDAPLNGATALRVLAATAMALTRWEPRLRLTQVQLQVGEAGALAVELRADRIDGPRGLHLSASLRNPDA</sequence>
<organism evidence="2 3">
    <name type="scientific">Chitiniphilus purpureus</name>
    <dbReference type="NCBI Taxonomy" id="2981137"/>
    <lineage>
        <taxon>Bacteria</taxon>
        <taxon>Pseudomonadati</taxon>
        <taxon>Pseudomonadota</taxon>
        <taxon>Betaproteobacteria</taxon>
        <taxon>Neisseriales</taxon>
        <taxon>Chitinibacteraceae</taxon>
        <taxon>Chitiniphilus</taxon>
    </lineage>
</organism>
<name>A0ABY6DRS1_9NEIS</name>
<proteinExistence type="predicted"/>
<dbReference type="Pfam" id="PF04965">
    <property type="entry name" value="GPW_gp25"/>
    <property type="match status" value="1"/>
</dbReference>
<evidence type="ECO:0000259" key="1">
    <source>
        <dbReference type="Pfam" id="PF04965"/>
    </source>
</evidence>
<dbReference type="InterPro" id="IPR007048">
    <property type="entry name" value="IraD/Gp25-like"/>
</dbReference>
<accession>A0ABY6DRS1</accession>
<dbReference type="SUPFAM" id="SSF160719">
    <property type="entry name" value="gpW/gp25-like"/>
    <property type="match status" value="1"/>
</dbReference>
<evidence type="ECO:0000313" key="2">
    <source>
        <dbReference type="EMBL" id="UXY16727.1"/>
    </source>
</evidence>
<dbReference type="Proteomes" id="UP001061302">
    <property type="component" value="Chromosome"/>
</dbReference>